<protein>
    <submittedName>
        <fullName evidence="7">Sodium:neurotransmitter symporter family protein</fullName>
    </submittedName>
</protein>
<comment type="subcellular location">
    <subcellularLocation>
        <location evidence="1">Membrane</location>
        <topology evidence="1">Multi-pass membrane protein</topology>
    </subcellularLocation>
</comment>
<keyword evidence="3 6" id="KW-0812">Transmembrane</keyword>
<proteinExistence type="predicted"/>
<dbReference type="EMBL" id="ACEC01000070">
    <property type="protein sequence ID" value="EEG30134.1"/>
    <property type="molecule type" value="Genomic_DNA"/>
</dbReference>
<feature type="transmembrane region" description="Helical" evidence="6">
    <location>
        <begin position="453"/>
        <end position="474"/>
    </location>
</feature>
<gene>
    <name evidence="7" type="ORF">CLOSTMETH_02232</name>
</gene>
<evidence type="ECO:0000256" key="1">
    <source>
        <dbReference type="ARBA" id="ARBA00004141"/>
    </source>
</evidence>
<dbReference type="GO" id="GO:0016020">
    <property type="term" value="C:membrane"/>
    <property type="evidence" value="ECO:0007669"/>
    <property type="project" value="UniProtKB-SubCell"/>
</dbReference>
<keyword evidence="4 6" id="KW-1133">Transmembrane helix</keyword>
<feature type="transmembrane region" description="Helical" evidence="6">
    <location>
        <begin position="242"/>
        <end position="266"/>
    </location>
</feature>
<dbReference type="SUPFAM" id="SSF161070">
    <property type="entry name" value="SNF-like"/>
    <property type="match status" value="1"/>
</dbReference>
<dbReference type="AlphaFoldDB" id="C0EEE6"/>
<dbReference type="Pfam" id="PF00209">
    <property type="entry name" value="SNF"/>
    <property type="match status" value="2"/>
</dbReference>
<feature type="transmembrane region" description="Helical" evidence="6">
    <location>
        <begin position="195"/>
        <end position="215"/>
    </location>
</feature>
<dbReference type="STRING" id="537013.CLOSTMETH_02232"/>
<sequence length="531" mass="57802">MDKISSKHMQPRHRGEWGSKLGLILAMAGNAVGLGNFWRFPRMAAQYGGGAFMIPYFLALIIVGLPIMITEWHLGRFGGQHGHGTIGPMIYLQAKERVKPRTALVLGSICGGLAFAIPVLINSYYNHIVGWSLNYAFQSLIGRMGPDVDKTAAYVDAISNPLPAILFWIIVMILLAVAASKGIKKGIEAWSKVMMPTLYVFGILLAIFALCTPARPDTPNLTALAGLEFLWKPDFSKINWEVVLATCGQIFFTLSLGMGLIANYASFLKKDDDIVVSSIATVSLNEFAEVVLASTAVVPLAFVFMGKDLIDPSMGSIGFSFMAMPNAFNSLPGVLSNIVGACWFFLLFFAGFTSALALFNYLVTFIEEGTKFSRGAASWTAFLVLIVLGLPVVIEPILNAGSQIYFDTVDSWVGSYLVLILGLIELIVVGWMVKPKKTLEGINSGAKAKMPLWIVTCFIKVITPAILLVVIINATISKVQTGYFSLTGGENGHILWTNIGRGMIIAVFLFGLIVSIKLLKREYSKDLVKNK</sequence>
<dbReference type="eggNOG" id="COG0733">
    <property type="taxonomic scope" value="Bacteria"/>
</dbReference>
<evidence type="ECO:0000313" key="8">
    <source>
        <dbReference type="Proteomes" id="UP000003340"/>
    </source>
</evidence>
<dbReference type="HOGENOM" id="CLU_006855_3_3_9"/>
<dbReference type="NCBIfam" id="NF037979">
    <property type="entry name" value="Na_transp"/>
    <property type="match status" value="1"/>
</dbReference>
<keyword evidence="8" id="KW-1185">Reference proteome</keyword>
<feature type="transmembrane region" description="Helical" evidence="6">
    <location>
        <begin position="21"/>
        <end position="38"/>
    </location>
</feature>
<evidence type="ECO:0000256" key="6">
    <source>
        <dbReference type="SAM" id="Phobius"/>
    </source>
</evidence>
<feature type="transmembrane region" description="Helical" evidence="6">
    <location>
        <begin position="414"/>
        <end position="433"/>
    </location>
</feature>
<feature type="transmembrane region" description="Helical" evidence="6">
    <location>
        <begin position="165"/>
        <end position="183"/>
    </location>
</feature>
<comment type="caution">
    <text evidence="7">The sequence shown here is derived from an EMBL/GenBank/DDBJ whole genome shotgun (WGS) entry which is preliminary data.</text>
</comment>
<accession>C0EEE6</accession>
<evidence type="ECO:0000313" key="7">
    <source>
        <dbReference type="EMBL" id="EEG30134.1"/>
    </source>
</evidence>
<reference evidence="7 8" key="1">
    <citation type="submission" date="2009-01" db="EMBL/GenBank/DDBJ databases">
        <authorList>
            <person name="Fulton L."/>
            <person name="Clifton S."/>
            <person name="Fulton B."/>
            <person name="Xu J."/>
            <person name="Minx P."/>
            <person name="Pepin K.H."/>
            <person name="Johnson M."/>
            <person name="Bhonagiri V."/>
            <person name="Nash W.E."/>
            <person name="Mardis E.R."/>
            <person name="Wilson R.K."/>
        </authorList>
    </citation>
    <scope>NUCLEOTIDE SEQUENCE [LARGE SCALE GENOMIC DNA]</scope>
    <source>
        <strain evidence="7 8">DSM 5476</strain>
    </source>
</reference>
<keyword evidence="2" id="KW-0813">Transport</keyword>
<dbReference type="CDD" id="cd10333">
    <property type="entry name" value="LeuT-like_sbd"/>
    <property type="match status" value="1"/>
</dbReference>
<evidence type="ECO:0000256" key="2">
    <source>
        <dbReference type="ARBA" id="ARBA00022448"/>
    </source>
</evidence>
<evidence type="ECO:0000256" key="3">
    <source>
        <dbReference type="ARBA" id="ARBA00022692"/>
    </source>
</evidence>
<dbReference type="PRINTS" id="PR00176">
    <property type="entry name" value="NANEUSMPORT"/>
</dbReference>
<feature type="transmembrane region" description="Helical" evidence="6">
    <location>
        <begin position="494"/>
        <end position="519"/>
    </location>
</feature>
<evidence type="ECO:0000256" key="4">
    <source>
        <dbReference type="ARBA" id="ARBA00022989"/>
    </source>
</evidence>
<dbReference type="PROSITE" id="PS50267">
    <property type="entry name" value="NA_NEUROTRAN_SYMP_3"/>
    <property type="match status" value="1"/>
</dbReference>
<name>C0EEE6_9FIRM</name>
<feature type="transmembrane region" description="Helical" evidence="6">
    <location>
        <begin position="50"/>
        <end position="69"/>
    </location>
</feature>
<dbReference type="InterPro" id="IPR000175">
    <property type="entry name" value="Na/ntran_symport"/>
</dbReference>
<feature type="transmembrane region" description="Helical" evidence="6">
    <location>
        <begin position="338"/>
        <end position="363"/>
    </location>
</feature>
<keyword evidence="5 6" id="KW-0472">Membrane</keyword>
<dbReference type="PANTHER" id="PTHR42948:SF1">
    <property type="entry name" value="TRANSPORTER"/>
    <property type="match status" value="1"/>
</dbReference>
<organism evidence="7 8">
    <name type="scientific">[Clostridium] methylpentosum DSM 5476</name>
    <dbReference type="NCBI Taxonomy" id="537013"/>
    <lineage>
        <taxon>Bacteria</taxon>
        <taxon>Bacillati</taxon>
        <taxon>Bacillota</taxon>
        <taxon>Clostridia</taxon>
        <taxon>Eubacteriales</taxon>
        <taxon>Oscillospiraceae</taxon>
        <taxon>Oscillospiraceae incertae sedis</taxon>
    </lineage>
</organism>
<feature type="transmembrane region" description="Helical" evidence="6">
    <location>
        <begin position="103"/>
        <end position="125"/>
    </location>
</feature>
<feature type="transmembrane region" description="Helical" evidence="6">
    <location>
        <begin position="375"/>
        <end position="394"/>
    </location>
</feature>
<reference evidence="7 8" key="2">
    <citation type="submission" date="2009-02" db="EMBL/GenBank/DDBJ databases">
        <title>Draft genome sequence of Clostridium methylpentosum (DSM 5476).</title>
        <authorList>
            <person name="Sudarsanam P."/>
            <person name="Ley R."/>
            <person name="Guruge J."/>
            <person name="Turnbaugh P.J."/>
            <person name="Mahowald M."/>
            <person name="Liep D."/>
            <person name="Gordon J."/>
        </authorList>
    </citation>
    <scope>NUCLEOTIDE SEQUENCE [LARGE SCALE GENOMIC DNA]</scope>
    <source>
        <strain evidence="7 8">DSM 5476</strain>
    </source>
</reference>
<evidence type="ECO:0000256" key="5">
    <source>
        <dbReference type="ARBA" id="ARBA00023136"/>
    </source>
</evidence>
<dbReference type="Proteomes" id="UP000003340">
    <property type="component" value="Unassembled WGS sequence"/>
</dbReference>
<dbReference type="PANTHER" id="PTHR42948">
    <property type="entry name" value="TRANSPORTER"/>
    <property type="match status" value="1"/>
</dbReference>
<feature type="transmembrane region" description="Helical" evidence="6">
    <location>
        <begin position="287"/>
        <end position="306"/>
    </location>
</feature>
<dbReference type="InterPro" id="IPR037272">
    <property type="entry name" value="SNS_sf"/>
</dbReference>